<protein>
    <submittedName>
        <fullName evidence="4">Response regulator receiver domain-containing protein</fullName>
    </submittedName>
</protein>
<dbReference type="PANTHER" id="PTHR44591">
    <property type="entry name" value="STRESS RESPONSE REGULATOR PROTEIN 1"/>
    <property type="match status" value="1"/>
</dbReference>
<dbReference type="SUPFAM" id="SSF52172">
    <property type="entry name" value="CheY-like"/>
    <property type="match status" value="1"/>
</dbReference>
<gene>
    <name evidence="4" type="ORF">B0F88_11294</name>
</gene>
<feature type="domain" description="Response regulatory" evidence="3">
    <location>
        <begin position="19"/>
        <end position="137"/>
    </location>
</feature>
<dbReference type="AlphaFoldDB" id="A0A2S6GSN7"/>
<dbReference type="InterPro" id="IPR001789">
    <property type="entry name" value="Sig_transdc_resp-reg_receiver"/>
</dbReference>
<proteinExistence type="predicted"/>
<dbReference type="SMART" id="SM00448">
    <property type="entry name" value="REC"/>
    <property type="match status" value="1"/>
</dbReference>
<accession>A0A2S6GSN7</accession>
<organism evidence="4 5">
    <name type="scientific">Methylobacter tundripaludum</name>
    <dbReference type="NCBI Taxonomy" id="173365"/>
    <lineage>
        <taxon>Bacteria</taxon>
        <taxon>Pseudomonadati</taxon>
        <taxon>Pseudomonadota</taxon>
        <taxon>Gammaproteobacteria</taxon>
        <taxon>Methylococcales</taxon>
        <taxon>Methylococcaceae</taxon>
        <taxon>Methylobacter</taxon>
    </lineage>
</organism>
<dbReference type="EMBL" id="PTIY01000012">
    <property type="protein sequence ID" value="PPK68262.1"/>
    <property type="molecule type" value="Genomic_DNA"/>
</dbReference>
<dbReference type="Proteomes" id="UP000238071">
    <property type="component" value="Unassembled WGS sequence"/>
</dbReference>
<dbReference type="Gene3D" id="3.40.50.2300">
    <property type="match status" value="1"/>
</dbReference>
<evidence type="ECO:0000256" key="2">
    <source>
        <dbReference type="PROSITE-ProRule" id="PRU00169"/>
    </source>
</evidence>
<feature type="modified residue" description="4-aspartylphosphate" evidence="2">
    <location>
        <position position="68"/>
    </location>
</feature>
<dbReference type="CDD" id="cd00156">
    <property type="entry name" value="REC"/>
    <property type="match status" value="1"/>
</dbReference>
<comment type="caution">
    <text evidence="4">The sequence shown here is derived from an EMBL/GenBank/DDBJ whole genome shotgun (WGS) entry which is preliminary data.</text>
</comment>
<dbReference type="PANTHER" id="PTHR44591:SF3">
    <property type="entry name" value="RESPONSE REGULATORY DOMAIN-CONTAINING PROTEIN"/>
    <property type="match status" value="1"/>
</dbReference>
<name>A0A2S6GSN7_9GAMM</name>
<dbReference type="Pfam" id="PF00072">
    <property type="entry name" value="Response_reg"/>
    <property type="match status" value="1"/>
</dbReference>
<dbReference type="InterPro" id="IPR011006">
    <property type="entry name" value="CheY-like_superfamily"/>
</dbReference>
<dbReference type="PROSITE" id="PS50110">
    <property type="entry name" value="RESPONSE_REGULATORY"/>
    <property type="match status" value="1"/>
</dbReference>
<dbReference type="GO" id="GO:0000160">
    <property type="term" value="P:phosphorelay signal transduction system"/>
    <property type="evidence" value="ECO:0007669"/>
    <property type="project" value="InterPro"/>
</dbReference>
<evidence type="ECO:0000259" key="3">
    <source>
        <dbReference type="PROSITE" id="PS50110"/>
    </source>
</evidence>
<reference evidence="4 5" key="1">
    <citation type="submission" date="2018-02" db="EMBL/GenBank/DDBJ databases">
        <title>Subsurface microbial communities from deep shales in Ohio and West Virginia, USA.</title>
        <authorList>
            <person name="Wrighton K."/>
        </authorList>
    </citation>
    <scope>NUCLEOTIDE SEQUENCE [LARGE SCALE GENOMIC DNA]</scope>
    <source>
        <strain evidence="4 5">OWC-G53F</strain>
    </source>
</reference>
<sequence>MKVLLLSSPCRYFKTMNTPILIVDDDPDMCWAISHIIESQGFNVITAYNGEEACFKLTHGDFSIVFLDAKLPDMDGLEVARRASTLLHEKPRIVLVSGYHYYDDPVVRHAIVEGIICGFLAKPFTNKELLKTLHTLSQAIE</sequence>
<dbReference type="InterPro" id="IPR050595">
    <property type="entry name" value="Bact_response_regulator"/>
</dbReference>
<evidence type="ECO:0000256" key="1">
    <source>
        <dbReference type="ARBA" id="ARBA00022553"/>
    </source>
</evidence>
<keyword evidence="5" id="KW-1185">Reference proteome</keyword>
<evidence type="ECO:0000313" key="4">
    <source>
        <dbReference type="EMBL" id="PPK68262.1"/>
    </source>
</evidence>
<keyword evidence="1 2" id="KW-0597">Phosphoprotein</keyword>
<evidence type="ECO:0000313" key="5">
    <source>
        <dbReference type="Proteomes" id="UP000238071"/>
    </source>
</evidence>